<proteinExistence type="predicted"/>
<dbReference type="EMBL" id="CVRI01000020">
    <property type="protein sequence ID" value="CRK90859.1"/>
    <property type="molecule type" value="Genomic_DNA"/>
</dbReference>
<feature type="region of interest" description="Disordered" evidence="1">
    <location>
        <begin position="42"/>
        <end position="65"/>
    </location>
</feature>
<feature type="compositionally biased region" description="Polar residues" evidence="1">
    <location>
        <begin position="42"/>
        <end position="56"/>
    </location>
</feature>
<evidence type="ECO:0000256" key="1">
    <source>
        <dbReference type="SAM" id="MobiDB-lite"/>
    </source>
</evidence>
<reference evidence="2 3" key="1">
    <citation type="submission" date="2015-04" db="EMBL/GenBank/DDBJ databases">
        <authorList>
            <person name="Syromyatnikov M.Y."/>
            <person name="Popov V.N."/>
        </authorList>
    </citation>
    <scope>NUCLEOTIDE SEQUENCE [LARGE SCALE GENOMIC DNA]</scope>
</reference>
<evidence type="ECO:0000313" key="2">
    <source>
        <dbReference type="EMBL" id="CRK90859.1"/>
    </source>
</evidence>
<evidence type="ECO:0000313" key="3">
    <source>
        <dbReference type="Proteomes" id="UP000183832"/>
    </source>
</evidence>
<name>A0A1J1HSA8_9DIPT</name>
<protein>
    <submittedName>
        <fullName evidence="2">CLUMA_CG004549, isoform A</fullName>
    </submittedName>
</protein>
<dbReference type="Proteomes" id="UP000183832">
    <property type="component" value="Unassembled WGS sequence"/>
</dbReference>
<dbReference type="AlphaFoldDB" id="A0A1J1HSA8"/>
<gene>
    <name evidence="2" type="ORF">CLUMA_CG004549</name>
</gene>
<keyword evidence="3" id="KW-1185">Reference proteome</keyword>
<sequence>MREEGKTIWKKFPFALGALRNLITMWTGAGFQIKTSKREKLLSSNKRTASGTCHPQKQSRKESQLLSHPMLLKITNKFKEHKELIFMALFRHSLSKKTKKGRKLKDEKRKTFPKKHESSAKLLFALKCV</sequence>
<organism evidence="2 3">
    <name type="scientific">Clunio marinus</name>
    <dbReference type="NCBI Taxonomy" id="568069"/>
    <lineage>
        <taxon>Eukaryota</taxon>
        <taxon>Metazoa</taxon>
        <taxon>Ecdysozoa</taxon>
        <taxon>Arthropoda</taxon>
        <taxon>Hexapoda</taxon>
        <taxon>Insecta</taxon>
        <taxon>Pterygota</taxon>
        <taxon>Neoptera</taxon>
        <taxon>Endopterygota</taxon>
        <taxon>Diptera</taxon>
        <taxon>Nematocera</taxon>
        <taxon>Chironomoidea</taxon>
        <taxon>Chironomidae</taxon>
        <taxon>Clunio</taxon>
    </lineage>
</organism>
<accession>A0A1J1HSA8</accession>